<name>A0A838XL38_9HYPH</name>
<evidence type="ECO:0000313" key="1">
    <source>
        <dbReference type="EMBL" id="MBA4610842.1"/>
    </source>
</evidence>
<accession>A0A838XL38</accession>
<protein>
    <submittedName>
        <fullName evidence="1">DUF2780 domain-containing protein</fullName>
    </submittedName>
</protein>
<comment type="caution">
    <text evidence="1">The sequence shown here is derived from an EMBL/GenBank/DDBJ whole genome shotgun (WGS) entry which is preliminary data.</text>
</comment>
<keyword evidence="2" id="KW-1185">Reference proteome</keyword>
<dbReference type="EMBL" id="JACEON010000003">
    <property type="protein sequence ID" value="MBA4610842.1"/>
    <property type="molecule type" value="Genomic_DNA"/>
</dbReference>
<sequence length="128" mass="12792">MDELISRIASAVGVSEDAAGQAVKIILNFLNSDGPKEQVARLMAALPGAETLLDEAGSGGGGLLGSLGGMMGGGMGAMAALNKLTNAGLDMGQVQGVTRELVSFAREKAGPELVDEVVDAIPGLGQIL</sequence>
<reference evidence="1 2" key="1">
    <citation type="submission" date="2020-07" db="EMBL/GenBank/DDBJ databases">
        <authorList>
            <person name="Li M."/>
        </authorList>
    </citation>
    <scope>NUCLEOTIDE SEQUENCE [LARGE SCALE GENOMIC DNA]</scope>
    <source>
        <strain evidence="1 2">DSM 23284</strain>
    </source>
</reference>
<dbReference type="AlphaFoldDB" id="A0A838XL38"/>
<organism evidence="1 2">
    <name type="scientific">Stappia taiwanensis</name>
    <dbReference type="NCBI Taxonomy" id="992267"/>
    <lineage>
        <taxon>Bacteria</taxon>
        <taxon>Pseudomonadati</taxon>
        <taxon>Pseudomonadota</taxon>
        <taxon>Alphaproteobacteria</taxon>
        <taxon>Hyphomicrobiales</taxon>
        <taxon>Stappiaceae</taxon>
        <taxon>Stappia</taxon>
    </lineage>
</organism>
<proteinExistence type="predicted"/>
<dbReference type="RefSeq" id="WP_181759042.1">
    <property type="nucleotide sequence ID" value="NZ_BMCR01000004.1"/>
</dbReference>
<evidence type="ECO:0000313" key="2">
    <source>
        <dbReference type="Proteomes" id="UP000559404"/>
    </source>
</evidence>
<dbReference type="Proteomes" id="UP000559404">
    <property type="component" value="Unassembled WGS sequence"/>
</dbReference>
<gene>
    <name evidence="1" type="ORF">H1W37_04215</name>
</gene>
<reference evidence="1 2" key="2">
    <citation type="submission" date="2020-08" db="EMBL/GenBank/DDBJ databases">
        <title>Stappia taiwanensis sp. nov., isolated from a coastal thermal spring.</title>
        <authorList>
            <person name="Kampfer P."/>
        </authorList>
    </citation>
    <scope>NUCLEOTIDE SEQUENCE [LARGE SCALE GENOMIC DNA]</scope>
    <source>
        <strain evidence="1 2">DSM 23284</strain>
    </source>
</reference>